<evidence type="ECO:0000259" key="19">
    <source>
        <dbReference type="PROSITE" id="PS51383"/>
    </source>
</evidence>
<feature type="domain" description="YjeF C-terminal" evidence="19">
    <location>
        <begin position="258"/>
        <end position="551"/>
    </location>
</feature>
<dbReference type="Pfam" id="PF01256">
    <property type="entry name" value="Carb_kinase"/>
    <property type="match status" value="1"/>
</dbReference>
<protein>
    <recommendedName>
        <fullName evidence="17">ADP-dependent (S)-NAD(P)H-hydrate dehydratase</fullName>
        <ecNumber evidence="17">4.2.1.136</ecNumber>
    </recommendedName>
    <alternativeName>
        <fullName evidence="17">ADP-dependent NAD(P)HX dehydratase</fullName>
    </alternativeName>
</protein>
<evidence type="ECO:0000256" key="17">
    <source>
        <dbReference type="HAMAP-Rule" id="MF_01965"/>
    </source>
</evidence>
<evidence type="ECO:0000256" key="3">
    <source>
        <dbReference type="ARBA" id="ARBA00006001"/>
    </source>
</evidence>
<comment type="similarity">
    <text evidence="4 18">In the C-terminal section; belongs to the NnrD/CARKD family.</text>
</comment>
<dbReference type="InterPro" id="IPR029056">
    <property type="entry name" value="Ribokinase-like"/>
</dbReference>
<keyword evidence="22" id="KW-1185">Reference proteome</keyword>
<evidence type="ECO:0000313" key="21">
    <source>
        <dbReference type="EMBL" id="MDR7330540.1"/>
    </source>
</evidence>
<dbReference type="PROSITE" id="PS51385">
    <property type="entry name" value="YJEF_N"/>
    <property type="match status" value="1"/>
</dbReference>
<evidence type="ECO:0000256" key="7">
    <source>
        <dbReference type="ARBA" id="ARBA00022840"/>
    </source>
</evidence>
<dbReference type="PANTHER" id="PTHR12592:SF0">
    <property type="entry name" value="ATP-DEPENDENT (S)-NAD(P)H-HYDRATE DEHYDRATASE"/>
    <property type="match status" value="1"/>
</dbReference>
<dbReference type="InterPro" id="IPR004443">
    <property type="entry name" value="YjeF_N_dom"/>
</dbReference>
<evidence type="ECO:0000256" key="9">
    <source>
        <dbReference type="ARBA" id="ARBA00022958"/>
    </source>
</evidence>
<reference evidence="21" key="1">
    <citation type="submission" date="2023-07" db="EMBL/GenBank/DDBJ databases">
        <title>Sequencing the genomes of 1000 actinobacteria strains.</title>
        <authorList>
            <person name="Klenk H.-P."/>
        </authorList>
    </citation>
    <scope>NUCLEOTIDE SEQUENCE</scope>
    <source>
        <strain evidence="21">DSM 107476</strain>
    </source>
</reference>
<dbReference type="PROSITE" id="PS51383">
    <property type="entry name" value="YJEF_C_3"/>
    <property type="match status" value="1"/>
</dbReference>
<comment type="catalytic activity">
    <reaction evidence="16 17 18">
        <text>(6S)-NADPHX + ADP = AMP + phosphate + NADPH + H(+)</text>
        <dbReference type="Rhea" id="RHEA:32235"/>
        <dbReference type="ChEBI" id="CHEBI:15378"/>
        <dbReference type="ChEBI" id="CHEBI:43474"/>
        <dbReference type="ChEBI" id="CHEBI:57783"/>
        <dbReference type="ChEBI" id="CHEBI:64076"/>
        <dbReference type="ChEBI" id="CHEBI:456215"/>
        <dbReference type="ChEBI" id="CHEBI:456216"/>
        <dbReference type="EC" id="4.2.1.136"/>
    </reaction>
</comment>
<dbReference type="CDD" id="cd01171">
    <property type="entry name" value="YXKO-related"/>
    <property type="match status" value="1"/>
</dbReference>
<evidence type="ECO:0000256" key="4">
    <source>
        <dbReference type="ARBA" id="ARBA00009524"/>
    </source>
</evidence>
<gene>
    <name evidence="17" type="primary">nnrD</name>
    <name evidence="21" type="ORF">J2S39_002216</name>
</gene>
<dbReference type="InterPro" id="IPR000631">
    <property type="entry name" value="CARKD"/>
</dbReference>
<dbReference type="EC" id="4.2.1.136" evidence="17"/>
<dbReference type="Proteomes" id="UP001180840">
    <property type="component" value="Unassembled WGS sequence"/>
</dbReference>
<sequence>MPAMTYAYPVAAIRAAEQPLLDAQSEPDELMRQAAHAVAIAAQTMLTSQPTEPGVERVLVLVGSGGNGGDGLYAGAALAAAGYPVDAVLLGETVHQRARDAFLEAGGFLLDGFPEESRHLYRLVIDALLGIGGSSGLRRDVAVEVQLLHSMDAPILSVDVPSGIEADTGVEPEPYVVEHQSVPAHVSADVTLTFGGLRYAHCLSTACGEVLVTNIAIAEQRLAGGLTRLLAECDAPVVFASRAMSYPRRYEWPTRFHSPRPEAVTPIEPGPHDDKYTGGVVGVLAGSPAYPGAALLCVNAAVRATSSMVRYVGGEPIEIVRAHPEVVATERLADAGRVQTWVVGPGRGTDEAARAELAETLDAEVPVLLDADALTLLARHEELRTAVRERPWATVLSPHAGEFARLADAMKAGVDIPDPRQNPVQAIERLAIALDCAVILKGRFTLIAYPTGSRISITAVDAGTSWAATPGSGDVLSGLAGARMAFRYARGRASVPRPAAQDDVWSCYVALAESVQIHGVAAWLSAQTPDGPAATSASRIAKYIPRATARLTLR</sequence>
<keyword evidence="10 17" id="KW-0520">NAD</keyword>
<comment type="function">
    <text evidence="17">Catalyzes the dehydration of the S-form of NAD(P)HX at the expense of ADP, which is converted to AMP. Together with NAD(P)HX epimerase, which catalyzes the epimerization of the S- and R-forms, the enzyme allows the repair of both epimers of NAD(P)HX, a damaged form of NAD(P)H that is a result of enzymatic or heat-dependent hydration.</text>
</comment>
<keyword evidence="9 18" id="KW-0630">Potassium</keyword>
<accession>A0ABU2A039</accession>
<dbReference type="EMBL" id="JAVDXZ010000001">
    <property type="protein sequence ID" value="MDR7330540.1"/>
    <property type="molecule type" value="Genomic_DNA"/>
</dbReference>
<evidence type="ECO:0000256" key="12">
    <source>
        <dbReference type="ARBA" id="ARBA00023239"/>
    </source>
</evidence>
<feature type="binding site" evidence="17">
    <location>
        <position position="399"/>
    </location>
    <ligand>
        <name>(6S)-NADPHX</name>
        <dbReference type="ChEBI" id="CHEBI:64076"/>
    </ligand>
</feature>
<keyword evidence="13" id="KW-0511">Multifunctional enzyme</keyword>
<keyword evidence="6 17" id="KW-0547">Nucleotide-binding</keyword>
<dbReference type="Pfam" id="PF03853">
    <property type="entry name" value="YjeF_N"/>
    <property type="match status" value="1"/>
</dbReference>
<dbReference type="PANTHER" id="PTHR12592">
    <property type="entry name" value="ATP-DEPENDENT (S)-NAD(P)H-HYDRATE DEHYDRATASE FAMILY MEMBER"/>
    <property type="match status" value="1"/>
</dbReference>
<comment type="subunit">
    <text evidence="17">Homotetramer.</text>
</comment>
<comment type="catalytic activity">
    <reaction evidence="2 18">
        <text>(6R)-NADPHX = (6S)-NADPHX</text>
        <dbReference type="Rhea" id="RHEA:32227"/>
        <dbReference type="ChEBI" id="CHEBI:64076"/>
        <dbReference type="ChEBI" id="CHEBI:64077"/>
        <dbReference type="EC" id="5.1.99.6"/>
    </reaction>
</comment>
<evidence type="ECO:0000256" key="11">
    <source>
        <dbReference type="ARBA" id="ARBA00023235"/>
    </source>
</evidence>
<proteinExistence type="inferred from homology"/>
<evidence type="ECO:0000256" key="13">
    <source>
        <dbReference type="ARBA" id="ARBA00023268"/>
    </source>
</evidence>
<evidence type="ECO:0000256" key="16">
    <source>
        <dbReference type="ARBA" id="ARBA00049209"/>
    </source>
</evidence>
<comment type="cofactor">
    <cofactor evidence="17">
        <name>Mg(2+)</name>
        <dbReference type="ChEBI" id="CHEBI:18420"/>
    </cofactor>
</comment>
<feature type="binding site" evidence="17">
    <location>
        <position position="346"/>
    </location>
    <ligand>
        <name>(6S)-NADPHX</name>
        <dbReference type="ChEBI" id="CHEBI:64076"/>
    </ligand>
</feature>
<dbReference type="SUPFAM" id="SSF64153">
    <property type="entry name" value="YjeF N-terminal domain-like"/>
    <property type="match status" value="1"/>
</dbReference>
<keyword evidence="7 17" id="KW-0067">ATP-binding</keyword>
<name>A0ABU2A039_9CORY</name>
<feature type="binding site" evidence="17">
    <location>
        <begin position="441"/>
        <end position="445"/>
    </location>
    <ligand>
        <name>AMP</name>
        <dbReference type="ChEBI" id="CHEBI:456215"/>
    </ligand>
</feature>
<feature type="binding site" evidence="17">
    <location>
        <position position="293"/>
    </location>
    <ligand>
        <name>(6S)-NADPHX</name>
        <dbReference type="ChEBI" id="CHEBI:64076"/>
    </ligand>
</feature>
<comment type="caution">
    <text evidence="21">The sequence shown here is derived from an EMBL/GenBank/DDBJ whole genome shotgun (WGS) entry which is preliminary data.</text>
</comment>
<comment type="catalytic activity">
    <reaction evidence="15 17 18">
        <text>(6S)-NADHX + ADP = AMP + phosphate + NADH + H(+)</text>
        <dbReference type="Rhea" id="RHEA:32223"/>
        <dbReference type="ChEBI" id="CHEBI:15378"/>
        <dbReference type="ChEBI" id="CHEBI:43474"/>
        <dbReference type="ChEBI" id="CHEBI:57945"/>
        <dbReference type="ChEBI" id="CHEBI:64074"/>
        <dbReference type="ChEBI" id="CHEBI:456215"/>
        <dbReference type="ChEBI" id="CHEBI:456216"/>
        <dbReference type="EC" id="4.2.1.136"/>
    </reaction>
</comment>
<evidence type="ECO:0000256" key="14">
    <source>
        <dbReference type="ARBA" id="ARBA00025153"/>
    </source>
</evidence>
<dbReference type="InterPro" id="IPR036652">
    <property type="entry name" value="YjeF_N_dom_sf"/>
</dbReference>
<dbReference type="HAMAP" id="MF_01965">
    <property type="entry name" value="NADHX_dehydratase"/>
    <property type="match status" value="1"/>
</dbReference>
<organism evidence="21 22">
    <name type="scientific">Corynebacterium guangdongense</name>
    <dbReference type="NCBI Taxonomy" id="1783348"/>
    <lineage>
        <taxon>Bacteria</taxon>
        <taxon>Bacillati</taxon>
        <taxon>Actinomycetota</taxon>
        <taxon>Actinomycetes</taxon>
        <taxon>Mycobacteriales</taxon>
        <taxon>Corynebacteriaceae</taxon>
        <taxon>Corynebacterium</taxon>
    </lineage>
</organism>
<dbReference type="Gene3D" id="3.40.1190.20">
    <property type="match status" value="1"/>
</dbReference>
<evidence type="ECO:0000256" key="10">
    <source>
        <dbReference type="ARBA" id="ARBA00023027"/>
    </source>
</evidence>
<comment type="cofactor">
    <cofactor evidence="18">
        <name>K(+)</name>
        <dbReference type="ChEBI" id="CHEBI:29103"/>
    </cofactor>
    <text evidence="18">Binds 1 potassium ion per subunit.</text>
</comment>
<dbReference type="InterPro" id="IPR030677">
    <property type="entry name" value="Nnr"/>
</dbReference>
<evidence type="ECO:0000256" key="5">
    <source>
        <dbReference type="ARBA" id="ARBA00022723"/>
    </source>
</evidence>
<dbReference type="SUPFAM" id="SSF53613">
    <property type="entry name" value="Ribokinase-like"/>
    <property type="match status" value="1"/>
</dbReference>
<evidence type="ECO:0000313" key="22">
    <source>
        <dbReference type="Proteomes" id="UP001180840"/>
    </source>
</evidence>
<evidence type="ECO:0000256" key="1">
    <source>
        <dbReference type="ARBA" id="ARBA00000013"/>
    </source>
</evidence>
<feature type="domain" description="YjeF N-terminal" evidence="20">
    <location>
        <begin position="13"/>
        <end position="223"/>
    </location>
</feature>
<dbReference type="PIRSF" id="PIRSF017184">
    <property type="entry name" value="Nnr"/>
    <property type="match status" value="1"/>
</dbReference>
<evidence type="ECO:0000256" key="8">
    <source>
        <dbReference type="ARBA" id="ARBA00022857"/>
    </source>
</evidence>
<evidence type="ECO:0000256" key="18">
    <source>
        <dbReference type="PIRNR" id="PIRNR017184"/>
    </source>
</evidence>
<keyword evidence="12 17" id="KW-0456">Lyase</keyword>
<dbReference type="Gene3D" id="3.40.50.10260">
    <property type="entry name" value="YjeF N-terminal domain"/>
    <property type="match status" value="1"/>
</dbReference>
<comment type="similarity">
    <text evidence="3 18">In the N-terminal section; belongs to the NnrE/AIBP family.</text>
</comment>
<keyword evidence="5 18" id="KW-0479">Metal-binding</keyword>
<evidence type="ECO:0000256" key="2">
    <source>
        <dbReference type="ARBA" id="ARBA00000909"/>
    </source>
</evidence>
<evidence type="ECO:0000256" key="15">
    <source>
        <dbReference type="ARBA" id="ARBA00048238"/>
    </source>
</evidence>
<evidence type="ECO:0000256" key="6">
    <source>
        <dbReference type="ARBA" id="ARBA00022741"/>
    </source>
</evidence>
<comment type="catalytic activity">
    <reaction evidence="1 18">
        <text>(6R)-NADHX = (6S)-NADHX</text>
        <dbReference type="Rhea" id="RHEA:32215"/>
        <dbReference type="ChEBI" id="CHEBI:64074"/>
        <dbReference type="ChEBI" id="CHEBI:64075"/>
        <dbReference type="EC" id="5.1.99.6"/>
    </reaction>
</comment>
<keyword evidence="11 18" id="KW-0413">Isomerase</keyword>
<evidence type="ECO:0000259" key="20">
    <source>
        <dbReference type="PROSITE" id="PS51385"/>
    </source>
</evidence>
<comment type="similarity">
    <text evidence="17">Belongs to the NnrD/CARKD family.</text>
</comment>
<comment type="function">
    <text evidence="14 18">Bifunctional enzyme that catalyzes the epimerization of the S- and R-forms of NAD(P)HX and the dehydration of the S-form of NAD(P)HX at the expense of ADP, which is converted to AMP. This allows the repair of both epimers of NAD(P)HX, a damaged form of NAD(P)H that is a result of enzymatic or heat-dependent hydration.</text>
</comment>
<feature type="binding site" evidence="17">
    <location>
        <position position="474"/>
    </location>
    <ligand>
        <name>(6S)-NADPHX</name>
        <dbReference type="ChEBI" id="CHEBI:64076"/>
    </ligand>
</feature>
<keyword evidence="8 17" id="KW-0521">NADP</keyword>
<feature type="binding site" evidence="17">
    <location>
        <position position="473"/>
    </location>
    <ligand>
        <name>AMP</name>
        <dbReference type="ChEBI" id="CHEBI:456215"/>
    </ligand>
</feature>